<dbReference type="AlphaFoldDB" id="A0A813IXS6"/>
<feature type="non-terminal residue" evidence="2">
    <location>
        <position position="1"/>
    </location>
</feature>
<dbReference type="EMBL" id="CAJNNW010016225">
    <property type="protein sequence ID" value="CAE8658743.1"/>
    <property type="molecule type" value="Genomic_DNA"/>
</dbReference>
<feature type="region of interest" description="Disordered" evidence="1">
    <location>
        <begin position="120"/>
        <end position="147"/>
    </location>
</feature>
<comment type="caution">
    <text evidence="2">The sequence shown here is derived from an EMBL/GenBank/DDBJ whole genome shotgun (WGS) entry which is preliminary data.</text>
</comment>
<name>A0A813IXS6_POLGL</name>
<accession>A0A813IXS6</accession>
<organism evidence="2 3">
    <name type="scientific">Polarella glacialis</name>
    <name type="common">Dinoflagellate</name>
    <dbReference type="NCBI Taxonomy" id="89957"/>
    <lineage>
        <taxon>Eukaryota</taxon>
        <taxon>Sar</taxon>
        <taxon>Alveolata</taxon>
        <taxon>Dinophyceae</taxon>
        <taxon>Suessiales</taxon>
        <taxon>Suessiaceae</taxon>
        <taxon>Polarella</taxon>
    </lineage>
</organism>
<feature type="compositionally biased region" description="Low complexity" evidence="1">
    <location>
        <begin position="55"/>
        <end position="67"/>
    </location>
</feature>
<feature type="compositionally biased region" description="Basic and acidic residues" evidence="1">
    <location>
        <begin position="122"/>
        <end position="138"/>
    </location>
</feature>
<reference evidence="2" key="1">
    <citation type="submission" date="2021-02" db="EMBL/GenBank/DDBJ databases">
        <authorList>
            <person name="Dougan E. K."/>
            <person name="Rhodes N."/>
            <person name="Thang M."/>
            <person name="Chan C."/>
        </authorList>
    </citation>
    <scope>NUCLEOTIDE SEQUENCE</scope>
</reference>
<dbReference type="Proteomes" id="UP000626109">
    <property type="component" value="Unassembled WGS sequence"/>
</dbReference>
<gene>
    <name evidence="2" type="ORF">PGLA2088_LOCUS13541</name>
</gene>
<sequence>AFDLTTLMCEVHMLHHQWLEHAIVVEAALFPSTPPLQLPTQAGSPASHLGRRRSVSSLSSASPGFGSPRSRRPNLLAARRFQLELEADQVSGSGNLDQDSLPVPSLTRLPVTARLGSVSARQENHDIANNEGLKEPNDKGAGFSLKL</sequence>
<proteinExistence type="predicted"/>
<evidence type="ECO:0000313" key="3">
    <source>
        <dbReference type="Proteomes" id="UP000626109"/>
    </source>
</evidence>
<evidence type="ECO:0000256" key="1">
    <source>
        <dbReference type="SAM" id="MobiDB-lite"/>
    </source>
</evidence>
<feature type="region of interest" description="Disordered" evidence="1">
    <location>
        <begin position="39"/>
        <end position="73"/>
    </location>
</feature>
<evidence type="ECO:0000313" key="2">
    <source>
        <dbReference type="EMBL" id="CAE8658743.1"/>
    </source>
</evidence>
<protein>
    <submittedName>
        <fullName evidence="2">Uncharacterized protein</fullName>
    </submittedName>
</protein>